<keyword evidence="3" id="KW-1185">Reference proteome</keyword>
<reference evidence="2 3" key="1">
    <citation type="submission" date="2020-08" db="EMBL/GenBank/DDBJ databases">
        <authorList>
            <person name="Newling K."/>
            <person name="Davey J."/>
            <person name="Forrester S."/>
        </authorList>
    </citation>
    <scope>NUCLEOTIDE SEQUENCE [LARGE SCALE GENOMIC DNA]</scope>
    <source>
        <strain evidence="3">Crithidia deanei Carvalho (ATCC PRA-265)</strain>
    </source>
</reference>
<dbReference type="SUPFAM" id="SSF52058">
    <property type="entry name" value="L domain-like"/>
    <property type="match status" value="1"/>
</dbReference>
<dbReference type="PROSITE" id="PS51450">
    <property type="entry name" value="LRR"/>
    <property type="match status" value="1"/>
</dbReference>
<name>A0A7G2CL59_9TRYP</name>
<feature type="compositionally biased region" description="Basic and acidic residues" evidence="1">
    <location>
        <begin position="65"/>
        <end position="82"/>
    </location>
</feature>
<proteinExistence type="predicted"/>
<dbReference type="Gene3D" id="3.80.10.10">
    <property type="entry name" value="Ribonuclease Inhibitor"/>
    <property type="match status" value="1"/>
</dbReference>
<dbReference type="PANTHER" id="PTHR22708">
    <property type="entry name" value="LEUCINE-RICH REPEAT-CONTAINING PROTEIN 56"/>
    <property type="match status" value="1"/>
</dbReference>
<dbReference type="PANTHER" id="PTHR22708:SF2">
    <property type="entry name" value="LEUCINE-RICH REPEAT PROTEIN (LRRP)"/>
    <property type="match status" value="1"/>
</dbReference>
<feature type="region of interest" description="Disordered" evidence="1">
    <location>
        <begin position="59"/>
        <end position="129"/>
    </location>
</feature>
<protein>
    <submittedName>
        <fullName evidence="2">Uncharacterized protein</fullName>
    </submittedName>
</protein>
<feature type="region of interest" description="Disordered" evidence="1">
    <location>
        <begin position="288"/>
        <end position="313"/>
    </location>
</feature>
<organism evidence="2 3">
    <name type="scientific">Angomonas deanei</name>
    <dbReference type="NCBI Taxonomy" id="59799"/>
    <lineage>
        <taxon>Eukaryota</taxon>
        <taxon>Discoba</taxon>
        <taxon>Euglenozoa</taxon>
        <taxon>Kinetoplastea</taxon>
        <taxon>Metakinetoplastina</taxon>
        <taxon>Trypanosomatida</taxon>
        <taxon>Trypanosomatidae</taxon>
        <taxon>Strigomonadinae</taxon>
        <taxon>Angomonas</taxon>
    </lineage>
</organism>
<dbReference type="InterPro" id="IPR001611">
    <property type="entry name" value="Leu-rich_rpt"/>
</dbReference>
<dbReference type="InterPro" id="IPR040091">
    <property type="entry name" value="LRRC56"/>
</dbReference>
<dbReference type="Pfam" id="PF13855">
    <property type="entry name" value="LRR_8"/>
    <property type="match status" value="1"/>
</dbReference>
<dbReference type="OrthoDB" id="7451790at2759"/>
<dbReference type="InterPro" id="IPR032675">
    <property type="entry name" value="LRR_dom_sf"/>
</dbReference>
<evidence type="ECO:0000256" key="1">
    <source>
        <dbReference type="SAM" id="MobiDB-lite"/>
    </source>
</evidence>
<sequence length="482" mass="54067">MSASAFDPDSVDLIMRDKPSQFTDEEIGALATMEMADPSPEELEMFLKNREANTLVVIEDSDEGNVEKQWDRTAAEATKEAESEQNTENFYAKRPVSSYKRPSSRPGTRPRSGTASGRRKSLTGGTDNNMKKEHIFSVLTKSDIVGDTDLISEAVLKVKNVELVERGLTSTLVAETFLNATHLYLQHNSITELDGLQLLAHLKVLVVHHNKVETVQPLALLDNLMYLDASDNCIATVQAEWDFPTNSLEYLDLQNNPCVPSDKESYATFAAKICDAVPNLKYLNEVSLASDSSEDEEEGEKETTAVSSEARPRVRLQQTLLDAKDAQSFKNKSNLENTEKTRLLSQFENRSKAKRELTRKVLTENEKTPGTEEDVVLGDFLGRELEEARHMHSKMYGDIMFASEVTQDRLVRSLEEQWDGVAKVVQSRHAAVSERRRRLQEKSAQSEAYKEGLQLLLQEARCEDADAYRKKGEEKTPASPTA</sequence>
<evidence type="ECO:0000313" key="2">
    <source>
        <dbReference type="EMBL" id="CAD2219654.1"/>
    </source>
</evidence>
<dbReference type="EMBL" id="LR877158">
    <property type="protein sequence ID" value="CAD2219654.1"/>
    <property type="molecule type" value="Genomic_DNA"/>
</dbReference>
<accession>A0A7G2CL59</accession>
<gene>
    <name evidence="2" type="ORF">ADEAN_000716300</name>
</gene>
<dbReference type="Proteomes" id="UP000515908">
    <property type="component" value="Chromosome 14"/>
</dbReference>
<dbReference type="AlphaFoldDB" id="A0A7G2CL59"/>
<dbReference type="VEuPathDB" id="TriTrypDB:ADEAN_000716300"/>
<evidence type="ECO:0000313" key="3">
    <source>
        <dbReference type="Proteomes" id="UP000515908"/>
    </source>
</evidence>
<feature type="compositionally biased region" description="Low complexity" evidence="1">
    <location>
        <begin position="104"/>
        <end position="114"/>
    </location>
</feature>